<dbReference type="AlphaFoldDB" id="A0A5E4QQG0"/>
<dbReference type="Proteomes" id="UP000324832">
    <property type="component" value="Unassembled WGS sequence"/>
</dbReference>
<evidence type="ECO:0000313" key="2">
    <source>
        <dbReference type="Proteomes" id="UP000324832"/>
    </source>
</evidence>
<organism evidence="1 2">
    <name type="scientific">Leptidea sinapis</name>
    <dbReference type="NCBI Taxonomy" id="189913"/>
    <lineage>
        <taxon>Eukaryota</taxon>
        <taxon>Metazoa</taxon>
        <taxon>Ecdysozoa</taxon>
        <taxon>Arthropoda</taxon>
        <taxon>Hexapoda</taxon>
        <taxon>Insecta</taxon>
        <taxon>Pterygota</taxon>
        <taxon>Neoptera</taxon>
        <taxon>Endopterygota</taxon>
        <taxon>Lepidoptera</taxon>
        <taxon>Glossata</taxon>
        <taxon>Ditrysia</taxon>
        <taxon>Papilionoidea</taxon>
        <taxon>Pieridae</taxon>
        <taxon>Dismorphiinae</taxon>
        <taxon>Leptidea</taxon>
    </lineage>
</organism>
<sequence length="69" mass="8308">MVFDSKFRNTLENIIHNTPHDPYTLPVSKEAFLKINFQNSDFLEYFSFRRWDMASITVCRIRYMSSSHN</sequence>
<gene>
    <name evidence="1" type="ORF">LSINAPIS_LOCUS11175</name>
</gene>
<protein>
    <submittedName>
        <fullName evidence="1">Uncharacterized protein</fullName>
    </submittedName>
</protein>
<name>A0A5E4QQG0_9NEOP</name>
<reference evidence="1 2" key="1">
    <citation type="submission" date="2017-07" db="EMBL/GenBank/DDBJ databases">
        <authorList>
            <person name="Talla V."/>
            <person name="Backstrom N."/>
        </authorList>
    </citation>
    <scope>NUCLEOTIDE SEQUENCE [LARGE SCALE GENOMIC DNA]</scope>
</reference>
<proteinExistence type="predicted"/>
<accession>A0A5E4QQG0</accession>
<dbReference type="EMBL" id="FZQP02004812">
    <property type="protein sequence ID" value="VVD00568.1"/>
    <property type="molecule type" value="Genomic_DNA"/>
</dbReference>
<evidence type="ECO:0000313" key="1">
    <source>
        <dbReference type="EMBL" id="VVD00568.1"/>
    </source>
</evidence>
<keyword evidence="2" id="KW-1185">Reference proteome</keyword>